<evidence type="ECO:0000256" key="2">
    <source>
        <dbReference type="ARBA" id="ARBA00022448"/>
    </source>
</evidence>
<dbReference type="InterPro" id="IPR024671">
    <property type="entry name" value="Atg22-like"/>
</dbReference>
<reference evidence="8" key="1">
    <citation type="submission" date="2022-01" db="EMBL/GenBank/DDBJ databases">
        <authorList>
            <person name="Wang Y."/>
        </authorList>
    </citation>
    <scope>NUCLEOTIDE SEQUENCE</scope>
    <source>
        <strain evidence="8">WB101</strain>
    </source>
</reference>
<evidence type="ECO:0000256" key="6">
    <source>
        <dbReference type="SAM" id="Phobius"/>
    </source>
</evidence>
<reference evidence="8" key="2">
    <citation type="submission" date="2024-05" db="EMBL/GenBank/DDBJ databases">
        <title>Rhodohalobacter halophilus gen. nov., sp. nov., a moderately halophilic member of the family Balneolaceae.</title>
        <authorList>
            <person name="Xia J."/>
        </authorList>
    </citation>
    <scope>NUCLEOTIDE SEQUENCE</scope>
    <source>
        <strain evidence="8">WB101</strain>
    </source>
</reference>
<dbReference type="Proteomes" id="UP001165366">
    <property type="component" value="Unassembled WGS sequence"/>
</dbReference>
<feature type="transmembrane region" description="Helical" evidence="6">
    <location>
        <begin position="281"/>
        <end position="302"/>
    </location>
</feature>
<keyword evidence="4 6" id="KW-1133">Transmembrane helix</keyword>
<feature type="transmembrane region" description="Helical" evidence="6">
    <location>
        <begin position="244"/>
        <end position="269"/>
    </location>
</feature>
<gene>
    <name evidence="8" type="ORF">L6773_07705</name>
</gene>
<evidence type="ECO:0000259" key="7">
    <source>
        <dbReference type="PROSITE" id="PS50850"/>
    </source>
</evidence>
<dbReference type="SUPFAM" id="SSF103473">
    <property type="entry name" value="MFS general substrate transporter"/>
    <property type="match status" value="1"/>
</dbReference>
<sequence length="452" mass="50019">MKRLRSDIPRASKKEIFGWAMFDFANSTYTLLIITVIFPVLFTTVIVGDAEQNYRLGNLLWSVALAVSYFLVVLSGPVFGAIMDYSALKKKFLFYSYALTVASTGFLYFVEPGMVVLGVTLLIISNFAYAIGENFIAAFLPSLGPPKDLGKISGFGWALGYVGGLVAAGFVIYFLGEPTAGNFDRIRWVGPFTALFFMITAIPTFLWVKEPGARKELPTQETFFSVGFKRLGETLRMITKFKDLAIYLVSVFFAMAGVYIVVSFAFIYGDQVVNWDESVRIMMFVIVQITAAIGAFLFGYIQDKIGAKLTYNFTLILWFLGVLGIWAVTDITTWLNTSFNTNFEAQYVFLWIGIVAGISLGSSQSASRALVGIFTPEQKSAEFFGFWGLSNKIAGVFGIIGLGLLQAEFGLHQSVLFCAFVFLVALLVCFFVNEKRGEAAADDFQAQQKGDY</sequence>
<keyword evidence="9" id="KW-1185">Reference proteome</keyword>
<protein>
    <submittedName>
        <fullName evidence="8">MFS transporter</fullName>
    </submittedName>
</protein>
<evidence type="ECO:0000313" key="9">
    <source>
        <dbReference type="Proteomes" id="UP001165366"/>
    </source>
</evidence>
<evidence type="ECO:0000256" key="5">
    <source>
        <dbReference type="ARBA" id="ARBA00023136"/>
    </source>
</evidence>
<dbReference type="InterPro" id="IPR036259">
    <property type="entry name" value="MFS_trans_sf"/>
</dbReference>
<evidence type="ECO:0000256" key="3">
    <source>
        <dbReference type="ARBA" id="ARBA00022692"/>
    </source>
</evidence>
<keyword evidence="2" id="KW-0813">Transport</keyword>
<feature type="transmembrane region" description="Helical" evidence="6">
    <location>
        <begin position="188"/>
        <end position="208"/>
    </location>
</feature>
<feature type="transmembrane region" description="Helical" evidence="6">
    <location>
        <begin position="383"/>
        <end position="405"/>
    </location>
</feature>
<dbReference type="PROSITE" id="PS50850">
    <property type="entry name" value="MFS"/>
    <property type="match status" value="1"/>
</dbReference>
<proteinExistence type="predicted"/>
<evidence type="ECO:0000256" key="4">
    <source>
        <dbReference type="ARBA" id="ARBA00022989"/>
    </source>
</evidence>
<dbReference type="PANTHER" id="PTHR23519:SF1">
    <property type="entry name" value="AUTOPHAGY-RELATED PROTEIN 22"/>
    <property type="match status" value="1"/>
</dbReference>
<keyword evidence="3 6" id="KW-0812">Transmembrane</keyword>
<dbReference type="Pfam" id="PF11700">
    <property type="entry name" value="ATG22"/>
    <property type="match status" value="1"/>
</dbReference>
<evidence type="ECO:0000313" key="8">
    <source>
        <dbReference type="EMBL" id="MCG2588443.1"/>
    </source>
</evidence>
<feature type="transmembrane region" description="Helical" evidence="6">
    <location>
        <begin position="92"/>
        <end position="110"/>
    </location>
</feature>
<comment type="subcellular location">
    <subcellularLocation>
        <location evidence="1">Endomembrane system</location>
        <topology evidence="1">Multi-pass membrane protein</topology>
    </subcellularLocation>
</comment>
<organism evidence="8 9">
    <name type="scientific">Rhodohalobacter sulfatireducens</name>
    <dbReference type="NCBI Taxonomy" id="2911366"/>
    <lineage>
        <taxon>Bacteria</taxon>
        <taxon>Pseudomonadati</taxon>
        <taxon>Balneolota</taxon>
        <taxon>Balneolia</taxon>
        <taxon>Balneolales</taxon>
        <taxon>Balneolaceae</taxon>
        <taxon>Rhodohalobacter</taxon>
    </lineage>
</organism>
<feature type="transmembrane region" description="Helical" evidence="6">
    <location>
        <begin position="411"/>
        <end position="432"/>
    </location>
</feature>
<feature type="transmembrane region" description="Helical" evidence="6">
    <location>
        <begin position="152"/>
        <end position="176"/>
    </location>
</feature>
<dbReference type="RefSeq" id="WP_237853285.1">
    <property type="nucleotide sequence ID" value="NZ_JAKLWS010000007.1"/>
</dbReference>
<evidence type="ECO:0000256" key="1">
    <source>
        <dbReference type="ARBA" id="ARBA00004127"/>
    </source>
</evidence>
<dbReference type="Gene3D" id="1.20.1250.20">
    <property type="entry name" value="MFS general substrate transporter like domains"/>
    <property type="match status" value="2"/>
</dbReference>
<name>A0ABS9KCA8_9BACT</name>
<feature type="domain" description="Major facilitator superfamily (MFS) profile" evidence="7">
    <location>
        <begin position="16"/>
        <end position="437"/>
    </location>
</feature>
<feature type="transmembrane region" description="Helical" evidence="6">
    <location>
        <begin position="348"/>
        <end position="371"/>
    </location>
</feature>
<keyword evidence="5 6" id="KW-0472">Membrane</keyword>
<feature type="transmembrane region" description="Helical" evidence="6">
    <location>
        <begin position="116"/>
        <end position="140"/>
    </location>
</feature>
<dbReference type="EMBL" id="JAKLWS010000007">
    <property type="protein sequence ID" value="MCG2588443.1"/>
    <property type="molecule type" value="Genomic_DNA"/>
</dbReference>
<feature type="transmembrane region" description="Helical" evidence="6">
    <location>
        <begin position="21"/>
        <end position="47"/>
    </location>
</feature>
<dbReference type="InterPro" id="IPR050495">
    <property type="entry name" value="ATG22/LtaA_families"/>
</dbReference>
<accession>A0ABS9KCA8</accession>
<feature type="transmembrane region" description="Helical" evidence="6">
    <location>
        <begin position="309"/>
        <end position="328"/>
    </location>
</feature>
<dbReference type="PANTHER" id="PTHR23519">
    <property type="entry name" value="AUTOPHAGY-RELATED PROTEIN 22"/>
    <property type="match status" value="1"/>
</dbReference>
<comment type="caution">
    <text evidence="8">The sequence shown here is derived from an EMBL/GenBank/DDBJ whole genome shotgun (WGS) entry which is preliminary data.</text>
</comment>
<dbReference type="InterPro" id="IPR020846">
    <property type="entry name" value="MFS_dom"/>
</dbReference>
<feature type="transmembrane region" description="Helical" evidence="6">
    <location>
        <begin position="59"/>
        <end position="80"/>
    </location>
</feature>